<dbReference type="EMBL" id="JAHZUY010000039">
    <property type="protein sequence ID" value="MBW8270433.1"/>
    <property type="molecule type" value="Genomic_DNA"/>
</dbReference>
<evidence type="ECO:0000313" key="2">
    <source>
        <dbReference type="EMBL" id="MBW8270433.1"/>
    </source>
</evidence>
<dbReference type="InterPro" id="IPR021265">
    <property type="entry name" value="DUF2842"/>
</dbReference>
<evidence type="ECO:0000256" key="1">
    <source>
        <dbReference type="SAM" id="Phobius"/>
    </source>
</evidence>
<sequence>MTARTGLALLIGLLGFALYVGGIVALADRVRGLHWAVEALYFALAGVLWVPPARALLLWAAGRR</sequence>
<gene>
    <name evidence="2" type="ORF">K1J50_13175</name>
</gene>
<dbReference type="Pfam" id="PF11003">
    <property type="entry name" value="DUF2842"/>
    <property type="match status" value="1"/>
</dbReference>
<reference evidence="2 3" key="1">
    <citation type="submission" date="2021-08" db="EMBL/GenBank/DDBJ databases">
        <title>Caldovatus sediminis gen. nov., sp. nov., a moderately thermophilic bacterium isolated from a hot spring.</title>
        <authorList>
            <person name="Hu C.-J."/>
            <person name="Li W.-J."/>
            <person name="Xian W.-D."/>
        </authorList>
    </citation>
    <scope>NUCLEOTIDE SEQUENCE [LARGE SCALE GENOMIC DNA]</scope>
    <source>
        <strain evidence="2 3">SYSU G05006</strain>
    </source>
</reference>
<proteinExistence type="predicted"/>
<feature type="transmembrane region" description="Helical" evidence="1">
    <location>
        <begin position="7"/>
        <end position="27"/>
    </location>
</feature>
<comment type="caution">
    <text evidence="2">The sequence shown here is derived from an EMBL/GenBank/DDBJ whole genome shotgun (WGS) entry which is preliminary data.</text>
</comment>
<evidence type="ECO:0000313" key="3">
    <source>
        <dbReference type="Proteomes" id="UP001519924"/>
    </source>
</evidence>
<organism evidence="2 3">
    <name type="scientific">Caldovatus aquaticus</name>
    <dbReference type="NCBI Taxonomy" id="2865671"/>
    <lineage>
        <taxon>Bacteria</taxon>
        <taxon>Pseudomonadati</taxon>
        <taxon>Pseudomonadota</taxon>
        <taxon>Alphaproteobacteria</taxon>
        <taxon>Acetobacterales</taxon>
        <taxon>Roseomonadaceae</taxon>
        <taxon>Caldovatus</taxon>
    </lineage>
</organism>
<dbReference type="Proteomes" id="UP001519924">
    <property type="component" value="Unassembled WGS sequence"/>
</dbReference>
<keyword evidence="3" id="KW-1185">Reference proteome</keyword>
<dbReference type="RefSeq" id="WP_220118171.1">
    <property type="nucleotide sequence ID" value="NZ_JAHZUY010000039.1"/>
</dbReference>
<protein>
    <submittedName>
        <fullName evidence="2">DUF2842 domain-containing protein</fullName>
    </submittedName>
</protein>
<accession>A0ABS7F557</accession>
<keyword evidence="1" id="KW-0472">Membrane</keyword>
<keyword evidence="1" id="KW-0812">Transmembrane</keyword>
<keyword evidence="1" id="KW-1133">Transmembrane helix</keyword>
<feature type="transmembrane region" description="Helical" evidence="1">
    <location>
        <begin position="39"/>
        <end position="61"/>
    </location>
</feature>
<name>A0ABS7F557_9PROT</name>